<dbReference type="Proteomes" id="UP000616201">
    <property type="component" value="Unassembled WGS sequence"/>
</dbReference>
<evidence type="ECO:0000313" key="3">
    <source>
        <dbReference type="Proteomes" id="UP000616201"/>
    </source>
</evidence>
<dbReference type="RefSeq" id="WP_196935090.1">
    <property type="nucleotide sequence ID" value="NZ_MU158698.1"/>
</dbReference>
<dbReference type="SUPFAM" id="SSF56925">
    <property type="entry name" value="OMPA-like"/>
    <property type="match status" value="1"/>
</dbReference>
<protein>
    <recommendedName>
        <fullName evidence="4">Outer membrane protein beta-barrel domain-containing protein</fullName>
    </recommendedName>
</protein>
<feature type="signal peptide" evidence="1">
    <location>
        <begin position="1"/>
        <end position="19"/>
    </location>
</feature>
<keyword evidence="3" id="KW-1185">Reference proteome</keyword>
<proteinExistence type="predicted"/>
<sequence>MKSYSLFVLLIFSSIAGFAQQQKWSAGLYSHMEMESPHYDFSIGVQGKYDFALRHAAQAQVSLGSNATFLEASYLFSFLDRTKSNFNVFAGAGVGHYFYSFNSSFYVNNEVVTAEISDNTILLSGQLGISYYIPKIKTSIYTGYKAYYDVDYDQLAPNYLMLGVRYHF</sequence>
<evidence type="ECO:0000313" key="2">
    <source>
        <dbReference type="EMBL" id="MBE8715501.1"/>
    </source>
</evidence>
<dbReference type="InterPro" id="IPR011250">
    <property type="entry name" value="OMP/PagP_B-barrel"/>
</dbReference>
<keyword evidence="1" id="KW-0732">Signal</keyword>
<accession>A0A928UYC6</accession>
<organism evidence="2 3">
    <name type="scientific">Sphingobacterium hungaricum</name>
    <dbReference type="NCBI Taxonomy" id="2082723"/>
    <lineage>
        <taxon>Bacteria</taxon>
        <taxon>Pseudomonadati</taxon>
        <taxon>Bacteroidota</taxon>
        <taxon>Sphingobacteriia</taxon>
        <taxon>Sphingobacteriales</taxon>
        <taxon>Sphingobacteriaceae</taxon>
        <taxon>Sphingobacterium</taxon>
    </lineage>
</organism>
<dbReference type="AlphaFoldDB" id="A0A928UYC6"/>
<name>A0A928UYC6_9SPHI</name>
<gene>
    <name evidence="2" type="ORF">C4F49_17655</name>
</gene>
<comment type="caution">
    <text evidence="2">The sequence shown here is derived from an EMBL/GenBank/DDBJ whole genome shotgun (WGS) entry which is preliminary data.</text>
</comment>
<feature type="chain" id="PRO_5037243798" description="Outer membrane protein beta-barrel domain-containing protein" evidence="1">
    <location>
        <begin position="20"/>
        <end position="168"/>
    </location>
</feature>
<dbReference type="Gene3D" id="2.40.160.20">
    <property type="match status" value="1"/>
</dbReference>
<dbReference type="EMBL" id="PRDK01000010">
    <property type="protein sequence ID" value="MBE8715501.1"/>
    <property type="molecule type" value="Genomic_DNA"/>
</dbReference>
<reference evidence="2" key="1">
    <citation type="submission" date="2018-02" db="EMBL/GenBank/DDBJ databases">
        <authorList>
            <person name="Vasarhelyi B.M."/>
            <person name="Deshmukh S."/>
            <person name="Balint B."/>
            <person name="Kukolya J."/>
        </authorList>
    </citation>
    <scope>NUCLEOTIDE SEQUENCE</scope>
    <source>
        <strain evidence="2">KB22</strain>
    </source>
</reference>
<evidence type="ECO:0000256" key="1">
    <source>
        <dbReference type="SAM" id="SignalP"/>
    </source>
</evidence>
<evidence type="ECO:0008006" key="4">
    <source>
        <dbReference type="Google" id="ProtNLM"/>
    </source>
</evidence>